<accession>A0A918M096</accession>
<gene>
    <name evidence="2" type="ORF">GCM10010226_81690</name>
</gene>
<dbReference type="InterPro" id="IPR025668">
    <property type="entry name" value="Tnp_DDE_dom"/>
</dbReference>
<evidence type="ECO:0000259" key="1">
    <source>
        <dbReference type="Pfam" id="PF13751"/>
    </source>
</evidence>
<dbReference type="Pfam" id="PF13751">
    <property type="entry name" value="DDE_Tnp_1_6"/>
    <property type="match status" value="1"/>
</dbReference>
<keyword evidence="3" id="KW-1185">Reference proteome</keyword>
<name>A0A918M096_9ACTN</name>
<sequence>MQEPTLVTVRFDARQCGRCPEQATCTPGAFRSLYFQTRGLHELQVENRADRQDPDWRRLYGLRSGAEGSIEE</sequence>
<organism evidence="2 3">
    <name type="scientific">Streptomyces phaeofaciens</name>
    <dbReference type="NCBI Taxonomy" id="68254"/>
    <lineage>
        <taxon>Bacteria</taxon>
        <taxon>Bacillati</taxon>
        <taxon>Actinomycetota</taxon>
        <taxon>Actinomycetes</taxon>
        <taxon>Kitasatosporales</taxon>
        <taxon>Streptomycetaceae</taxon>
        <taxon>Streptomyces</taxon>
    </lineage>
</organism>
<dbReference type="AlphaFoldDB" id="A0A918M096"/>
<evidence type="ECO:0000313" key="3">
    <source>
        <dbReference type="Proteomes" id="UP000646776"/>
    </source>
</evidence>
<protein>
    <recommendedName>
        <fullName evidence="1">Transposase DDE domain-containing protein</fullName>
    </recommendedName>
</protein>
<dbReference type="RefSeq" id="WP_229871103.1">
    <property type="nucleotide sequence ID" value="NZ_BMSA01000039.1"/>
</dbReference>
<feature type="domain" description="Transposase DDE" evidence="1">
    <location>
        <begin position="4"/>
        <end position="70"/>
    </location>
</feature>
<dbReference type="EMBL" id="BMSA01000039">
    <property type="protein sequence ID" value="GGT91349.1"/>
    <property type="molecule type" value="Genomic_DNA"/>
</dbReference>
<evidence type="ECO:0000313" key="2">
    <source>
        <dbReference type="EMBL" id="GGT91349.1"/>
    </source>
</evidence>
<proteinExistence type="predicted"/>
<reference evidence="2" key="1">
    <citation type="journal article" date="2014" name="Int. J. Syst. Evol. Microbiol.">
        <title>Complete genome sequence of Corynebacterium casei LMG S-19264T (=DSM 44701T), isolated from a smear-ripened cheese.</title>
        <authorList>
            <consortium name="US DOE Joint Genome Institute (JGI-PGF)"/>
            <person name="Walter F."/>
            <person name="Albersmeier A."/>
            <person name="Kalinowski J."/>
            <person name="Ruckert C."/>
        </authorList>
    </citation>
    <scope>NUCLEOTIDE SEQUENCE</scope>
    <source>
        <strain evidence="2">JCM 4125</strain>
    </source>
</reference>
<reference evidence="2" key="2">
    <citation type="submission" date="2020-09" db="EMBL/GenBank/DDBJ databases">
        <authorList>
            <person name="Sun Q."/>
            <person name="Ohkuma M."/>
        </authorList>
    </citation>
    <scope>NUCLEOTIDE SEQUENCE</scope>
    <source>
        <strain evidence="2">JCM 4125</strain>
    </source>
</reference>
<dbReference type="Proteomes" id="UP000646776">
    <property type="component" value="Unassembled WGS sequence"/>
</dbReference>
<comment type="caution">
    <text evidence="2">The sequence shown here is derived from an EMBL/GenBank/DDBJ whole genome shotgun (WGS) entry which is preliminary data.</text>
</comment>